<dbReference type="InterPro" id="IPR004358">
    <property type="entry name" value="Sig_transdc_His_kin-like_C"/>
</dbReference>
<dbReference type="PROSITE" id="PS50112">
    <property type="entry name" value="PAS"/>
    <property type="match status" value="1"/>
</dbReference>
<dbReference type="InterPro" id="IPR003594">
    <property type="entry name" value="HATPase_dom"/>
</dbReference>
<keyword evidence="6" id="KW-0808">Transferase</keyword>
<evidence type="ECO:0000259" key="13">
    <source>
        <dbReference type="PROSITE" id="PS50109"/>
    </source>
</evidence>
<dbReference type="AlphaFoldDB" id="A0AA43XJF4"/>
<dbReference type="PANTHER" id="PTHR45453">
    <property type="entry name" value="PHOSPHATE REGULON SENSOR PROTEIN PHOR"/>
    <property type="match status" value="1"/>
</dbReference>
<keyword evidence="7" id="KW-0547">Nucleotide-binding</keyword>
<feature type="transmembrane region" description="Helical" evidence="12">
    <location>
        <begin position="159"/>
        <end position="182"/>
    </location>
</feature>
<dbReference type="InterPro" id="IPR013767">
    <property type="entry name" value="PAS_fold"/>
</dbReference>
<dbReference type="CDD" id="cd06225">
    <property type="entry name" value="HAMP"/>
    <property type="match status" value="1"/>
</dbReference>
<dbReference type="SUPFAM" id="SSF55874">
    <property type="entry name" value="ATPase domain of HSP90 chaperone/DNA topoisomerase II/histidine kinase"/>
    <property type="match status" value="1"/>
</dbReference>
<dbReference type="CDD" id="cd00130">
    <property type="entry name" value="PAS"/>
    <property type="match status" value="1"/>
</dbReference>
<dbReference type="CDD" id="cd00082">
    <property type="entry name" value="HisKA"/>
    <property type="match status" value="1"/>
</dbReference>
<feature type="domain" description="PAS" evidence="14">
    <location>
        <begin position="240"/>
        <end position="311"/>
    </location>
</feature>
<dbReference type="GO" id="GO:0005886">
    <property type="term" value="C:plasma membrane"/>
    <property type="evidence" value="ECO:0007669"/>
    <property type="project" value="UniProtKB-SubCell"/>
</dbReference>
<dbReference type="GO" id="GO:0006355">
    <property type="term" value="P:regulation of DNA-templated transcription"/>
    <property type="evidence" value="ECO:0007669"/>
    <property type="project" value="InterPro"/>
</dbReference>
<evidence type="ECO:0000256" key="7">
    <source>
        <dbReference type="ARBA" id="ARBA00022741"/>
    </source>
</evidence>
<dbReference type="InterPro" id="IPR036097">
    <property type="entry name" value="HisK_dim/P_sf"/>
</dbReference>
<dbReference type="PRINTS" id="PR00344">
    <property type="entry name" value="BCTRLSENSOR"/>
</dbReference>
<dbReference type="FunFam" id="3.30.565.10:FF:000023">
    <property type="entry name" value="PAS domain-containing sensor histidine kinase"/>
    <property type="match status" value="1"/>
</dbReference>
<dbReference type="SMART" id="SM00304">
    <property type="entry name" value="HAMP"/>
    <property type="match status" value="1"/>
</dbReference>
<comment type="catalytic activity">
    <reaction evidence="1">
        <text>ATP + protein L-histidine = ADP + protein N-phospho-L-histidine.</text>
        <dbReference type="EC" id="2.7.13.3"/>
    </reaction>
</comment>
<dbReference type="Pfam" id="PF00672">
    <property type="entry name" value="HAMP"/>
    <property type="match status" value="1"/>
</dbReference>
<evidence type="ECO:0000256" key="2">
    <source>
        <dbReference type="ARBA" id="ARBA00004236"/>
    </source>
</evidence>
<dbReference type="SMART" id="SM00091">
    <property type="entry name" value="PAS"/>
    <property type="match status" value="1"/>
</dbReference>
<dbReference type="PROSITE" id="PS50109">
    <property type="entry name" value="HIS_KIN"/>
    <property type="match status" value="1"/>
</dbReference>
<dbReference type="Gene3D" id="3.30.450.20">
    <property type="entry name" value="PAS domain"/>
    <property type="match status" value="1"/>
</dbReference>
<dbReference type="PANTHER" id="PTHR45453:SF1">
    <property type="entry name" value="PHOSPHATE REGULON SENSOR PROTEIN PHOR"/>
    <property type="match status" value="1"/>
</dbReference>
<dbReference type="GO" id="GO:0000155">
    <property type="term" value="F:phosphorelay sensor kinase activity"/>
    <property type="evidence" value="ECO:0007669"/>
    <property type="project" value="InterPro"/>
</dbReference>
<dbReference type="SUPFAM" id="SSF55785">
    <property type="entry name" value="PYP-like sensor domain (PAS domain)"/>
    <property type="match status" value="1"/>
</dbReference>
<name>A0AA43XJF4_9CLOT</name>
<comment type="subcellular location">
    <subcellularLocation>
        <location evidence="2">Cell membrane</location>
    </subcellularLocation>
</comment>
<keyword evidence="12" id="KW-1133">Transmembrane helix</keyword>
<dbReference type="GO" id="GO:0016036">
    <property type="term" value="P:cellular response to phosphate starvation"/>
    <property type="evidence" value="ECO:0007669"/>
    <property type="project" value="TreeGrafter"/>
</dbReference>
<dbReference type="InterPro" id="IPR005467">
    <property type="entry name" value="His_kinase_dom"/>
</dbReference>
<dbReference type="Gene3D" id="6.10.340.10">
    <property type="match status" value="1"/>
</dbReference>
<dbReference type="SUPFAM" id="SSF158472">
    <property type="entry name" value="HAMP domain-like"/>
    <property type="match status" value="1"/>
</dbReference>
<dbReference type="Pfam" id="PF00989">
    <property type="entry name" value="PAS"/>
    <property type="match status" value="1"/>
</dbReference>
<evidence type="ECO:0000256" key="11">
    <source>
        <dbReference type="ARBA" id="ARBA00023136"/>
    </source>
</evidence>
<dbReference type="PROSITE" id="PS50885">
    <property type="entry name" value="HAMP"/>
    <property type="match status" value="1"/>
</dbReference>
<dbReference type="EMBL" id="SUMG01000005">
    <property type="protein sequence ID" value="NBG87968.1"/>
    <property type="molecule type" value="Genomic_DNA"/>
</dbReference>
<keyword evidence="9" id="KW-0067">ATP-binding</keyword>
<evidence type="ECO:0000256" key="9">
    <source>
        <dbReference type="ARBA" id="ARBA00022840"/>
    </source>
</evidence>
<keyword evidence="12" id="KW-0812">Transmembrane</keyword>
<keyword evidence="10" id="KW-0902">Two-component regulatory system</keyword>
<dbReference type="InterPro" id="IPR031967">
    <property type="entry name" value="PhoR_single_Cache-like_dom"/>
</dbReference>
<dbReference type="Pfam" id="PF16736">
    <property type="entry name" value="sCache_like"/>
    <property type="match status" value="1"/>
</dbReference>
<dbReference type="SUPFAM" id="SSF47384">
    <property type="entry name" value="Homodimeric domain of signal transducing histidine kinase"/>
    <property type="match status" value="1"/>
</dbReference>
<dbReference type="Pfam" id="PF00512">
    <property type="entry name" value="HisKA"/>
    <property type="match status" value="1"/>
</dbReference>
<evidence type="ECO:0000259" key="14">
    <source>
        <dbReference type="PROSITE" id="PS50112"/>
    </source>
</evidence>
<evidence type="ECO:0000256" key="8">
    <source>
        <dbReference type="ARBA" id="ARBA00022777"/>
    </source>
</evidence>
<evidence type="ECO:0000256" key="5">
    <source>
        <dbReference type="ARBA" id="ARBA00022553"/>
    </source>
</evidence>
<dbReference type="Gene3D" id="1.10.287.130">
    <property type="match status" value="1"/>
</dbReference>
<dbReference type="InterPro" id="IPR003660">
    <property type="entry name" value="HAMP_dom"/>
</dbReference>
<dbReference type="FunFam" id="1.10.287.130:FF:000008">
    <property type="entry name" value="Two-component sensor histidine kinase"/>
    <property type="match status" value="1"/>
</dbReference>
<dbReference type="InterPro" id="IPR035965">
    <property type="entry name" value="PAS-like_dom_sf"/>
</dbReference>
<dbReference type="CDD" id="cd00075">
    <property type="entry name" value="HATPase"/>
    <property type="match status" value="1"/>
</dbReference>
<evidence type="ECO:0000256" key="6">
    <source>
        <dbReference type="ARBA" id="ARBA00022679"/>
    </source>
</evidence>
<evidence type="ECO:0000256" key="3">
    <source>
        <dbReference type="ARBA" id="ARBA00012438"/>
    </source>
</evidence>
<protein>
    <recommendedName>
        <fullName evidence="3">histidine kinase</fullName>
        <ecNumber evidence="3">2.7.13.3</ecNumber>
    </recommendedName>
</protein>
<dbReference type="Proteomes" id="UP000449710">
    <property type="component" value="Unassembled WGS sequence"/>
</dbReference>
<dbReference type="Pfam" id="PF02518">
    <property type="entry name" value="HATPase_c"/>
    <property type="match status" value="1"/>
</dbReference>
<dbReference type="RefSeq" id="WP_160720011.1">
    <property type="nucleotide sequence ID" value="NZ_SUMG01000005.1"/>
</dbReference>
<keyword evidence="4" id="KW-1003">Cell membrane</keyword>
<dbReference type="EC" id="2.7.13.3" evidence="3"/>
<dbReference type="Gene3D" id="3.30.565.10">
    <property type="entry name" value="Histidine kinase-like ATPase, C-terminal domain"/>
    <property type="match status" value="1"/>
</dbReference>
<keyword evidence="5" id="KW-0597">Phosphoprotein</keyword>
<dbReference type="InterPro" id="IPR050351">
    <property type="entry name" value="BphY/WalK/GraS-like"/>
</dbReference>
<dbReference type="GO" id="GO:0004721">
    <property type="term" value="F:phosphoprotein phosphatase activity"/>
    <property type="evidence" value="ECO:0007669"/>
    <property type="project" value="TreeGrafter"/>
</dbReference>
<dbReference type="NCBIfam" id="TIGR00229">
    <property type="entry name" value="sensory_box"/>
    <property type="match status" value="1"/>
</dbReference>
<dbReference type="NCBIfam" id="NF046044">
    <property type="entry name" value="PnpS"/>
    <property type="match status" value="1"/>
</dbReference>
<evidence type="ECO:0000313" key="16">
    <source>
        <dbReference type="EMBL" id="NBG87968.1"/>
    </source>
</evidence>
<comment type="caution">
    <text evidence="16">The sequence shown here is derived from an EMBL/GenBank/DDBJ whole genome shotgun (WGS) entry which is preliminary data.</text>
</comment>
<dbReference type="InterPro" id="IPR036890">
    <property type="entry name" value="HATPase_C_sf"/>
</dbReference>
<accession>A0AA43XJF4</accession>
<organism evidence="16 17">
    <name type="scientific">Isachenkonia alkalipeptolytica</name>
    <dbReference type="NCBI Taxonomy" id="2565777"/>
    <lineage>
        <taxon>Bacteria</taxon>
        <taxon>Bacillati</taxon>
        <taxon>Bacillota</taxon>
        <taxon>Clostridia</taxon>
        <taxon>Eubacteriales</taxon>
        <taxon>Clostridiaceae</taxon>
        <taxon>Isachenkonia</taxon>
    </lineage>
</organism>
<evidence type="ECO:0000256" key="10">
    <source>
        <dbReference type="ARBA" id="ARBA00023012"/>
    </source>
</evidence>
<reference evidence="16 17" key="1">
    <citation type="submission" date="2019-04" db="EMBL/GenBank/DDBJ databases">
        <title>Isachenkonia alkalipeptolytica gen. nov. sp. nov. a new anaerobic, alkiliphilic organothrophic bacterium capable to reduce synthesized ferrihydrite isolated from a soda lake.</title>
        <authorList>
            <person name="Toshchakov S.V."/>
            <person name="Zavarzina D.G."/>
            <person name="Zhilina T.N."/>
            <person name="Kostrikina N.A."/>
            <person name="Kublanov I.V."/>
        </authorList>
    </citation>
    <scope>NUCLEOTIDE SEQUENCE [LARGE SCALE GENOMIC DNA]</scope>
    <source>
        <strain evidence="16 17">Z-1701</strain>
    </source>
</reference>
<keyword evidence="17" id="KW-1185">Reference proteome</keyword>
<dbReference type="SMART" id="SM00387">
    <property type="entry name" value="HATPase_c"/>
    <property type="match status" value="1"/>
</dbReference>
<evidence type="ECO:0000259" key="15">
    <source>
        <dbReference type="PROSITE" id="PS50885"/>
    </source>
</evidence>
<evidence type="ECO:0000256" key="12">
    <source>
        <dbReference type="SAM" id="Phobius"/>
    </source>
</evidence>
<evidence type="ECO:0000256" key="4">
    <source>
        <dbReference type="ARBA" id="ARBA00022475"/>
    </source>
</evidence>
<dbReference type="GO" id="GO:0005524">
    <property type="term" value="F:ATP binding"/>
    <property type="evidence" value="ECO:0007669"/>
    <property type="project" value="UniProtKB-KW"/>
</dbReference>
<dbReference type="InterPro" id="IPR003661">
    <property type="entry name" value="HisK_dim/P_dom"/>
</dbReference>
<dbReference type="InterPro" id="IPR000014">
    <property type="entry name" value="PAS"/>
</dbReference>
<keyword evidence="11 12" id="KW-0472">Membrane</keyword>
<evidence type="ECO:0000256" key="1">
    <source>
        <dbReference type="ARBA" id="ARBA00000085"/>
    </source>
</evidence>
<dbReference type="SMART" id="SM00388">
    <property type="entry name" value="HisKA"/>
    <property type="match status" value="1"/>
</dbReference>
<feature type="domain" description="HAMP" evidence="15">
    <location>
        <begin position="183"/>
        <end position="235"/>
    </location>
</feature>
<gene>
    <name evidence="16" type="ORF">ISALK_05590</name>
</gene>
<proteinExistence type="predicted"/>
<sequence>MKKKLTLLLLVVLLTGTLLAGLLPMSFIRSRYIEEVENRLLDNAKLVEGFLLEEVDEETLQRRVLSIGEVLDARITIVNENGRVLADTAMGEDGFENHLNREEIQESLQGQVGRSVRVSESVNEELLYVAIPRYLSDGSIQVVRLSLSLSEIQAINQQMLTYVLISIGAGVILASILGYRFINKFLEPVKKLKETSREIAKGNLNRSLEVSSNDELGELSETFNEMRVQLKHSFEEMEDQNVKLQALLTSITNPIIAVNPKKEIILFNPAAETLFETKGEAVYGKHILEVVRDHTLEERVEEIFDQNRETQMEWELKYPSKRHLKVNTSLIRVPKDPNRSLGIVASIEDLTEMKKLETMRSDFVANVSHELKTPLTSIKGFVETLKSGEVEEEEQRQRFLGIIEIEAERLTRLINDILTLAEIESHGKSDKEASIDVQTAIESSLDIIRPIATAKNIQISVEVEEDLPKIQGKDDWFKQMLINLLDNGVKYTPESGEIELKAYTQKGRVYLRVKDNGLGIPKADVDRIFERFYRVDKGRSRKVGGTGLGLAIVKHAVRSLNGHIEVKSKEGEGTEFTANFPSDKGQ</sequence>
<keyword evidence="8 16" id="KW-0418">Kinase</keyword>
<evidence type="ECO:0000313" key="17">
    <source>
        <dbReference type="Proteomes" id="UP000449710"/>
    </source>
</evidence>
<feature type="domain" description="Histidine kinase" evidence="13">
    <location>
        <begin position="366"/>
        <end position="584"/>
    </location>
</feature>